<dbReference type="GO" id="GO:0034245">
    <property type="term" value="C:mitochondrial DNA-directed RNA polymerase complex"/>
    <property type="evidence" value="ECO:0007669"/>
    <property type="project" value="TreeGrafter"/>
</dbReference>
<dbReference type="Proteomes" id="UP000244722">
    <property type="component" value="Unassembled WGS sequence"/>
</dbReference>
<dbReference type="PROSITE" id="PS00489">
    <property type="entry name" value="RNA_POL_PHAGE_2"/>
    <property type="match status" value="1"/>
</dbReference>
<dbReference type="Pfam" id="PF00940">
    <property type="entry name" value="RNA_pol"/>
    <property type="match status" value="1"/>
</dbReference>
<dbReference type="InterPro" id="IPR029262">
    <property type="entry name" value="RPOL_N"/>
</dbReference>
<dbReference type="PANTHER" id="PTHR10102">
    <property type="entry name" value="DNA-DIRECTED RNA POLYMERASE, MITOCHONDRIAL"/>
    <property type="match status" value="1"/>
</dbReference>
<dbReference type="STRING" id="42251.A0A2T7A2K4"/>
<keyword evidence="7" id="KW-0809">Transit peptide</keyword>
<dbReference type="PROSITE" id="PS00900">
    <property type="entry name" value="RNA_POL_PHAGE_1"/>
    <property type="match status" value="1"/>
</dbReference>
<dbReference type="InterPro" id="IPR043502">
    <property type="entry name" value="DNA/RNA_pol_sf"/>
</dbReference>
<evidence type="ECO:0000256" key="9">
    <source>
        <dbReference type="ARBA" id="ARBA00023163"/>
    </source>
</evidence>
<dbReference type="InterPro" id="IPR037159">
    <property type="entry name" value="RNA_POL_N_sf"/>
</dbReference>
<evidence type="ECO:0000256" key="7">
    <source>
        <dbReference type="ARBA" id="ARBA00022946"/>
    </source>
</evidence>
<evidence type="ECO:0000256" key="1">
    <source>
        <dbReference type="ARBA" id="ARBA00004026"/>
    </source>
</evidence>
<evidence type="ECO:0000256" key="10">
    <source>
        <dbReference type="ARBA" id="ARBA00048552"/>
    </source>
</evidence>
<dbReference type="Gene3D" id="1.10.150.20">
    <property type="entry name" value="5' to 3' exonuclease, C-terminal subdomain"/>
    <property type="match status" value="1"/>
</dbReference>
<dbReference type="GO" id="GO:0006390">
    <property type="term" value="P:mitochondrial transcription"/>
    <property type="evidence" value="ECO:0007669"/>
    <property type="project" value="TreeGrafter"/>
</dbReference>
<dbReference type="Gene3D" id="1.10.1320.10">
    <property type="entry name" value="DNA-directed RNA polymerase, N-terminal domain"/>
    <property type="match status" value="1"/>
</dbReference>
<feature type="compositionally biased region" description="Basic and acidic residues" evidence="12">
    <location>
        <begin position="1357"/>
        <end position="1366"/>
    </location>
</feature>
<sequence length="1418" mass="159253">MLRAASRGIHPRIVCQSSGVRLTPGRAPIPRLCPSPYICQESIRWSSSNARNISLPSETPPKPADRPYSTAAAALEFSDIDTSTIFPPLSQNAAPYSIPVEPLETLDSSQLLLFENWAGSEEKYTNDSAAAILSDKQDVFATFYACIATGSVSRAQLMLEQITKKCIEEGDTTVLVSAHNAFLKGLLDRQSNDGGLRDLKTLFMWFENKMKSEIKGDATTFALLLKASLAIPEKMPKKSYLTGYVALWKYRGENIIDVLESPLLSKEEVLKIIKICHLRINELSATFQEIVKKKGEFYPKPPIFEIPEVKPTPVKGLGLAAVKSSLKSLIDLDHIPFREYDMDLDDMEFQIERQKLLEEHSFSSAQERWKKDFEKLSERGVIIPNQEINSLLWGWHQALVPLIEEEIQRTRIAEALTAQAREVPAGSVDRCLYGPFLRLMEPEKIAAITMIELLQAHTMNGVGTGLKTSRAVLQVGREIELENLARQVQKQKDEGVFGRMSRAELTEIFQDKEAFRQLVAKSRREGDPGMEELPEWPLPVKVKLGALLISMLMHVAKIPVEAGSIEGSESSEKIVQNFPAFHHCYEYLQGRRIGVIKLHPELIRRLGMDNLNFIAMGKSLPMVVSPLPWTDWNEGGYFYTRSKVVRIKESIEQKQYVKAAARKGHLDQLFAGLDVLGRTAWKINRRVFEVVLEVWNKGEEFAEIPPVEPGVDYPPEPEPSANPKVRWEWGQEMKRLHTAQKNAHSTRCDVNFKIEIARAFLFEKFYFPHNVDFRGRAYPISPNLNHIGNDLSRGLLMFAEAKEVGEPGLRWMKIHLANLAGYDKASFTDRVRFTDEHLEDILDSAQKPLSGRQWWLKSEDPWQLLASCFALDEALLLDRPAEYKCHLPVAQDGTCNGLQHYAALGGDVAGARQVNLEPSDRPQDVYTGVAELVKASVRLDQEKGNPEAMALEGLVTRKVVKQTVMTNVYGVTFIGARAQIENQLKHIEGLDRKDIPRLSLYLTKKVFDSVQEMFSGASAIQNWLVTCAKKISRSVGPNQLEHLGSPAAAKRKRSVHLMTSVIWTTPLRLPVVQPYRTIASAIISTNLQNVYINDPRVINKVDSRKQMTAFPPNFIHSLDASHMLLSALNCDASGLTFASVHDSFWTHPSDVDEMNRILRDAFVALHGKELMQNLKAEFEERYKGFRTLAKIMSDSECGREIKQARHNYAQKKFGRRKLTVVEDLEWELERWNLMQSPSASDRKKAAKMETPSVILEKHGGLEANELPENTAKLGSGPSGEITSFGDQGEGEESMAGQGAILGPAEENDDVPEDGDPLDEGMVLAHMEEDSMVLNTGGDEDADIDDTPMKKRLRGRGKLGEDEKTISDDNGSIKMGKASRPKPTYGPTLNVWMELTFPELPPKGEFDVSKLKRSEYFFS</sequence>
<evidence type="ECO:0000256" key="5">
    <source>
        <dbReference type="ARBA" id="ARBA00022679"/>
    </source>
</evidence>
<dbReference type="InterPro" id="IPR002092">
    <property type="entry name" value="DNA-dir_Rpol_phage-type"/>
</dbReference>
<evidence type="ECO:0000313" key="14">
    <source>
        <dbReference type="EMBL" id="PUU81972.1"/>
    </source>
</evidence>
<comment type="caution">
    <text evidence="14">The sequence shown here is derived from an EMBL/GenBank/DDBJ whole genome shotgun (WGS) entry which is preliminary data.</text>
</comment>
<dbReference type="SUPFAM" id="SSF56672">
    <property type="entry name" value="DNA/RNA polymerases"/>
    <property type="match status" value="1"/>
</dbReference>
<dbReference type="EMBL" id="NESQ01000035">
    <property type="protein sequence ID" value="PUU81972.1"/>
    <property type="molecule type" value="Genomic_DNA"/>
</dbReference>
<evidence type="ECO:0000259" key="13">
    <source>
        <dbReference type="SMART" id="SM01311"/>
    </source>
</evidence>
<dbReference type="PANTHER" id="PTHR10102:SF0">
    <property type="entry name" value="DNA-DIRECTED RNA POLYMERASE, MITOCHONDRIAL"/>
    <property type="match status" value="1"/>
</dbReference>
<dbReference type="Gene3D" id="1.10.287.280">
    <property type="match status" value="1"/>
</dbReference>
<dbReference type="SMART" id="SM01311">
    <property type="entry name" value="RPOL_N"/>
    <property type="match status" value="1"/>
</dbReference>
<comment type="similarity">
    <text evidence="3 11">Belongs to the phage and mitochondrial RNA polymerase family.</text>
</comment>
<evidence type="ECO:0000256" key="3">
    <source>
        <dbReference type="ARBA" id="ARBA00009493"/>
    </source>
</evidence>
<dbReference type="FunFam" id="1.10.287.280:FF:000001">
    <property type="entry name" value="DNA-directed RNA polymerase"/>
    <property type="match status" value="1"/>
</dbReference>
<name>A0A2T7A2K4_TUBBO</name>
<dbReference type="GO" id="GO:0001018">
    <property type="term" value="F:mitochondrial promoter sequence-specific DNA binding"/>
    <property type="evidence" value="ECO:0007669"/>
    <property type="project" value="TreeGrafter"/>
</dbReference>
<evidence type="ECO:0000313" key="15">
    <source>
        <dbReference type="Proteomes" id="UP000244722"/>
    </source>
</evidence>
<keyword evidence="15" id="KW-1185">Reference proteome</keyword>
<dbReference type="FunFam" id="1.10.150.20:FF:000041">
    <property type="entry name" value="DNA-directed RNA polymerase"/>
    <property type="match status" value="1"/>
</dbReference>
<evidence type="ECO:0000256" key="11">
    <source>
        <dbReference type="RuleBase" id="RU003805"/>
    </source>
</evidence>
<dbReference type="InterPro" id="IPR024075">
    <property type="entry name" value="DNA-dir_RNA_pol_helix_hairp_sf"/>
</dbReference>
<reference evidence="14 15" key="1">
    <citation type="submission" date="2017-04" db="EMBL/GenBank/DDBJ databases">
        <title>Draft genome sequence of Tuber borchii Vittad., a whitish edible truffle.</title>
        <authorList>
            <consortium name="DOE Joint Genome Institute"/>
            <person name="Murat C."/>
            <person name="Kuo A."/>
            <person name="Barry K.W."/>
            <person name="Clum A."/>
            <person name="Dockter R.B."/>
            <person name="Fauchery L."/>
            <person name="Iotti M."/>
            <person name="Kohler A."/>
            <person name="Labutti K."/>
            <person name="Lindquist E.A."/>
            <person name="Lipzen A."/>
            <person name="Ohm R.A."/>
            <person name="Wang M."/>
            <person name="Grigoriev I.V."/>
            <person name="Zambonelli A."/>
            <person name="Martin F.M."/>
        </authorList>
    </citation>
    <scope>NUCLEOTIDE SEQUENCE [LARGE SCALE GENOMIC DNA]</scope>
    <source>
        <strain evidence="14 15">Tbo3840</strain>
    </source>
</reference>
<dbReference type="Pfam" id="PF14700">
    <property type="entry name" value="RPOL_N"/>
    <property type="match status" value="1"/>
</dbReference>
<organism evidence="14 15">
    <name type="scientific">Tuber borchii</name>
    <name type="common">White truffle</name>
    <dbReference type="NCBI Taxonomy" id="42251"/>
    <lineage>
        <taxon>Eukaryota</taxon>
        <taxon>Fungi</taxon>
        <taxon>Dikarya</taxon>
        <taxon>Ascomycota</taxon>
        <taxon>Pezizomycotina</taxon>
        <taxon>Pezizomycetes</taxon>
        <taxon>Pezizales</taxon>
        <taxon>Tuberaceae</taxon>
        <taxon>Tuber</taxon>
    </lineage>
</organism>
<keyword evidence="8" id="KW-0496">Mitochondrion</keyword>
<protein>
    <recommendedName>
        <fullName evidence="11">DNA-directed RNA polymerase</fullName>
        <ecNumber evidence="11">2.7.7.6</ecNumber>
    </recommendedName>
</protein>
<evidence type="ECO:0000256" key="4">
    <source>
        <dbReference type="ARBA" id="ARBA00022478"/>
    </source>
</evidence>
<evidence type="ECO:0000256" key="8">
    <source>
        <dbReference type="ARBA" id="ARBA00023128"/>
    </source>
</evidence>
<comment type="subcellular location">
    <subcellularLocation>
        <location evidence="2">Mitochondrion</location>
    </subcellularLocation>
</comment>
<gene>
    <name evidence="14" type="ORF">B9Z19DRAFT_969729</name>
</gene>
<feature type="domain" description="DNA-directed RNA polymerase N-terminal" evidence="13">
    <location>
        <begin position="352"/>
        <end position="678"/>
    </location>
</feature>
<evidence type="ECO:0000256" key="6">
    <source>
        <dbReference type="ARBA" id="ARBA00022695"/>
    </source>
</evidence>
<dbReference type="GO" id="GO:0003899">
    <property type="term" value="F:DNA-directed RNA polymerase activity"/>
    <property type="evidence" value="ECO:0007669"/>
    <property type="project" value="UniProtKB-EC"/>
</dbReference>
<accession>A0A2T7A2K4</accession>
<proteinExistence type="inferred from homology"/>
<comment type="function">
    <text evidence="1 11">DNA-dependent RNA polymerase catalyzes the transcription of DNA into RNA using the four ribonucleoside triphosphates as substrates.</text>
</comment>
<feature type="region of interest" description="Disordered" evidence="12">
    <location>
        <begin position="1261"/>
        <end position="1295"/>
    </location>
</feature>
<keyword evidence="9 11" id="KW-0804">Transcription</keyword>
<keyword evidence="5 11" id="KW-0808">Transferase</keyword>
<feature type="region of interest" description="Disordered" evidence="12">
    <location>
        <begin position="1333"/>
        <end position="1384"/>
    </location>
</feature>
<dbReference type="FunFam" id="1.10.287.260:FF:000001">
    <property type="entry name" value="DNA-directed RNA polymerase"/>
    <property type="match status" value="1"/>
</dbReference>
<keyword evidence="4 11" id="KW-0240">DNA-directed RNA polymerase</keyword>
<dbReference type="InterPro" id="IPR046950">
    <property type="entry name" value="DNA-dir_Rpol_C_phage-type"/>
</dbReference>
<evidence type="ECO:0000256" key="2">
    <source>
        <dbReference type="ARBA" id="ARBA00004173"/>
    </source>
</evidence>
<comment type="catalytic activity">
    <reaction evidence="10 11">
        <text>RNA(n) + a ribonucleoside 5'-triphosphate = RNA(n+1) + diphosphate</text>
        <dbReference type="Rhea" id="RHEA:21248"/>
        <dbReference type="Rhea" id="RHEA-COMP:14527"/>
        <dbReference type="Rhea" id="RHEA-COMP:17342"/>
        <dbReference type="ChEBI" id="CHEBI:33019"/>
        <dbReference type="ChEBI" id="CHEBI:61557"/>
        <dbReference type="ChEBI" id="CHEBI:140395"/>
        <dbReference type="EC" id="2.7.7.6"/>
    </reaction>
</comment>
<dbReference type="EC" id="2.7.7.6" evidence="11"/>
<dbReference type="OrthoDB" id="276422at2759"/>
<evidence type="ECO:0000256" key="12">
    <source>
        <dbReference type="SAM" id="MobiDB-lite"/>
    </source>
</evidence>
<keyword evidence="6 11" id="KW-0548">Nucleotidyltransferase</keyword>
<dbReference type="Gene3D" id="1.10.287.260">
    <property type="match status" value="1"/>
</dbReference>